<feature type="transmembrane region" description="Helical" evidence="7">
    <location>
        <begin position="121"/>
        <end position="143"/>
    </location>
</feature>
<feature type="domain" description="Concentrative nucleoside transporter C-terminal" evidence="10">
    <location>
        <begin position="384"/>
        <end position="608"/>
    </location>
</feature>
<gene>
    <name evidence="12" type="ORF">CVLEPA_LOCUS13331</name>
</gene>
<dbReference type="InterPro" id="IPR002668">
    <property type="entry name" value="CNT_N_dom"/>
</dbReference>
<evidence type="ECO:0000259" key="11">
    <source>
        <dbReference type="Pfam" id="PF07670"/>
    </source>
</evidence>
<evidence type="ECO:0000259" key="9">
    <source>
        <dbReference type="Pfam" id="PF01773"/>
    </source>
</evidence>
<feature type="transmembrane region" description="Helical" evidence="7">
    <location>
        <begin position="477"/>
        <end position="497"/>
    </location>
</feature>
<evidence type="ECO:0000256" key="6">
    <source>
        <dbReference type="ARBA" id="ARBA00023136"/>
    </source>
</evidence>
<comment type="similarity">
    <text evidence="2 7">Belongs to the concentrative nucleoside transporter (CNT) (TC 2.A.41) family.</text>
</comment>
<evidence type="ECO:0000256" key="7">
    <source>
        <dbReference type="RuleBase" id="RU362018"/>
    </source>
</evidence>
<dbReference type="InterPro" id="IPR008276">
    <property type="entry name" value="C_nuclsd_transpt"/>
</dbReference>
<evidence type="ECO:0000256" key="5">
    <source>
        <dbReference type="ARBA" id="ARBA00022989"/>
    </source>
</evidence>
<dbReference type="NCBIfam" id="TIGR00804">
    <property type="entry name" value="nupC"/>
    <property type="match status" value="1"/>
</dbReference>
<comment type="subcellular location">
    <subcellularLocation>
        <location evidence="1">Cell membrane</location>
        <topology evidence="1">Multi-pass membrane protein</topology>
    </subcellularLocation>
</comment>
<evidence type="ECO:0000256" key="2">
    <source>
        <dbReference type="ARBA" id="ARBA00009033"/>
    </source>
</evidence>
<feature type="transmembrane region" description="Helical" evidence="7">
    <location>
        <begin position="355"/>
        <end position="377"/>
    </location>
</feature>
<keyword evidence="7" id="KW-0813">Transport</keyword>
<dbReference type="InterPro" id="IPR011657">
    <property type="entry name" value="CNT_C_dom"/>
</dbReference>
<feature type="transmembrane region" description="Helical" evidence="7">
    <location>
        <begin position="589"/>
        <end position="612"/>
    </location>
</feature>
<protein>
    <recommendedName>
        <fullName evidence="7">Sodium/nucleoside cotransporter</fullName>
    </recommendedName>
</protein>
<evidence type="ECO:0000259" key="10">
    <source>
        <dbReference type="Pfam" id="PF07662"/>
    </source>
</evidence>
<proteinExistence type="inferred from homology"/>
<keyword evidence="13" id="KW-1185">Reference proteome</keyword>
<feature type="transmembrane region" description="Helical" evidence="7">
    <location>
        <begin position="553"/>
        <end position="577"/>
    </location>
</feature>
<evidence type="ECO:0000256" key="3">
    <source>
        <dbReference type="ARBA" id="ARBA00022475"/>
    </source>
</evidence>
<accession>A0ABP0FST9</accession>
<dbReference type="Pfam" id="PF01773">
    <property type="entry name" value="Nucleos_tra2_N"/>
    <property type="match status" value="1"/>
</dbReference>
<dbReference type="PANTHER" id="PTHR10590">
    <property type="entry name" value="SODIUM/NUCLEOSIDE COTRANSPORTER"/>
    <property type="match status" value="1"/>
</dbReference>
<feature type="transmembrane region" description="Helical" evidence="7">
    <location>
        <begin position="96"/>
        <end position="115"/>
    </location>
</feature>
<evidence type="ECO:0000256" key="4">
    <source>
        <dbReference type="ARBA" id="ARBA00022692"/>
    </source>
</evidence>
<feature type="transmembrane region" description="Helical" evidence="7">
    <location>
        <begin position="383"/>
        <end position="403"/>
    </location>
</feature>
<keyword evidence="4 7" id="KW-0812">Transmembrane</keyword>
<evidence type="ECO:0000313" key="13">
    <source>
        <dbReference type="Proteomes" id="UP001642483"/>
    </source>
</evidence>
<dbReference type="InterPro" id="IPR018270">
    <property type="entry name" value="C_nuclsd_transpt_met_bac"/>
</dbReference>
<dbReference type="Proteomes" id="UP001642483">
    <property type="component" value="Unassembled WGS sequence"/>
</dbReference>
<keyword evidence="6 7" id="KW-0472">Membrane</keyword>
<name>A0ABP0FST9_CLALP</name>
<feature type="transmembrane region" description="Helical" evidence="7">
    <location>
        <begin position="247"/>
        <end position="271"/>
    </location>
</feature>
<keyword evidence="5 7" id="KW-1133">Transmembrane helix</keyword>
<feature type="transmembrane region" description="Helical" evidence="7">
    <location>
        <begin position="224"/>
        <end position="241"/>
    </location>
</feature>
<dbReference type="Pfam" id="PF07670">
    <property type="entry name" value="Gate"/>
    <property type="match status" value="1"/>
</dbReference>
<evidence type="ECO:0000313" key="12">
    <source>
        <dbReference type="EMBL" id="CAK8682687.1"/>
    </source>
</evidence>
<feature type="transmembrane region" description="Helical" evidence="7">
    <location>
        <begin position="167"/>
        <end position="187"/>
    </location>
</feature>
<keyword evidence="3" id="KW-1003">Cell membrane</keyword>
<dbReference type="PANTHER" id="PTHR10590:SF4">
    <property type="entry name" value="SOLUTE CARRIER FAMILY 28 MEMBER 3"/>
    <property type="match status" value="1"/>
</dbReference>
<feature type="region of interest" description="Disordered" evidence="8">
    <location>
        <begin position="39"/>
        <end position="61"/>
    </location>
</feature>
<dbReference type="EMBL" id="CAWYQH010000096">
    <property type="protein sequence ID" value="CAK8682687.1"/>
    <property type="molecule type" value="Genomic_DNA"/>
</dbReference>
<feature type="domain" description="Concentrative nucleoside transporter N-terminal" evidence="9">
    <location>
        <begin position="200"/>
        <end position="272"/>
    </location>
</feature>
<feature type="domain" description="Nucleoside transporter/FeoB GTPase Gate" evidence="11">
    <location>
        <begin position="280"/>
        <end position="378"/>
    </location>
</feature>
<organism evidence="12 13">
    <name type="scientific">Clavelina lepadiformis</name>
    <name type="common">Light-bulb sea squirt</name>
    <name type="synonym">Ascidia lepadiformis</name>
    <dbReference type="NCBI Taxonomy" id="159417"/>
    <lineage>
        <taxon>Eukaryota</taxon>
        <taxon>Metazoa</taxon>
        <taxon>Chordata</taxon>
        <taxon>Tunicata</taxon>
        <taxon>Ascidiacea</taxon>
        <taxon>Aplousobranchia</taxon>
        <taxon>Clavelinidae</taxon>
        <taxon>Clavelina</taxon>
    </lineage>
</organism>
<feature type="transmembrane region" description="Helical" evidence="7">
    <location>
        <begin position="193"/>
        <end position="212"/>
    </location>
</feature>
<feature type="transmembrane region" description="Helical" evidence="7">
    <location>
        <begin position="283"/>
        <end position="300"/>
    </location>
</feature>
<evidence type="ECO:0000256" key="8">
    <source>
        <dbReference type="SAM" id="MobiDB-lite"/>
    </source>
</evidence>
<evidence type="ECO:0000256" key="1">
    <source>
        <dbReference type="ARBA" id="ARBA00004651"/>
    </source>
</evidence>
<dbReference type="InterPro" id="IPR011642">
    <property type="entry name" value="Gate_dom"/>
</dbReference>
<sequence length="673" mass="74292">MSNEVKVTSFTTKAVESQVEVDSSLNSEKLLDKNQKINPAYEMDSKNSDENGTSPDPVSSEKIEFEDLPDEGSKFLKSVTYPLTALTEFVIQYQRVILIVIGVILACGVTAYMGVACWFNFNRAITLLVIWCLVVGYNVYAFLRDHYGNEIWDCFRPIYKAINDNMYWIKWIFILCVVAGLAVWIALDTSKRPSQLISGAGYFIFLIGIFLTSKHPDRVRWRPVLWGLLIQVCIGMFILRTEAGFAAFNWLGNLVQTFINYVDAGAIFLFGDGFAEHYFAFKVLPIIIYFSAFISVLYYLGVMEWLILKMGWLMQISLGTSATESMAAAGNIFVGMTESPLLIRPYIKKLTPSELNAIMTAGFGTIAGSVLGAYLGFGIQPVFVITACIMAAPCALAVAKLSYPETKVSKFQKTQSLRLEKMGHLNVIDAAADGAALAVPLVLNIGGILIAFISLLAALNGVLSWFGGLLDFPQLSFELMCSYVFLPVAYLMGIDWVDCLKCSELIGVKIFLNEFIAYEDLAAMLTLRDSGTVPKVDPVTGTVNWIDERSEAIITYALCGFANIGSIGLMIGGLAGMAPERRTDMVNTVIRAFFSGVFVSILNACVAGFLYAPRPIFCDNMMATTNWTDTDPGRLYQCCSATNLALAAENCCLEYDWTSTEFNLNCTAYNIPY</sequence>
<feature type="transmembrane region" description="Helical" evidence="7">
    <location>
        <begin position="312"/>
        <end position="334"/>
    </location>
</feature>
<dbReference type="Pfam" id="PF07662">
    <property type="entry name" value="Nucleos_tra2_C"/>
    <property type="match status" value="1"/>
</dbReference>
<comment type="caution">
    <text evidence="12">The sequence shown here is derived from an EMBL/GenBank/DDBJ whole genome shotgun (WGS) entry which is preliminary data.</text>
</comment>
<reference evidence="12 13" key="1">
    <citation type="submission" date="2024-02" db="EMBL/GenBank/DDBJ databases">
        <authorList>
            <person name="Daric V."/>
            <person name="Darras S."/>
        </authorList>
    </citation>
    <scope>NUCLEOTIDE SEQUENCE [LARGE SCALE GENOMIC DNA]</scope>
</reference>